<comment type="similarity">
    <text evidence="1 4">Belongs to the prolyl-tRNA editing family. YbaK/EbsC subfamily.</text>
</comment>
<evidence type="ECO:0000256" key="3">
    <source>
        <dbReference type="ARBA" id="ARBA00023239"/>
    </source>
</evidence>
<dbReference type="GO" id="GO:0016829">
    <property type="term" value="F:lyase activity"/>
    <property type="evidence" value="ECO:0007669"/>
    <property type="project" value="UniProtKB-KW"/>
</dbReference>
<dbReference type="GO" id="GO:0002161">
    <property type="term" value="F:aminoacyl-tRNA deacylase activity"/>
    <property type="evidence" value="ECO:0007669"/>
    <property type="project" value="InterPro"/>
</dbReference>
<dbReference type="EC" id="4.2.-.-" evidence="4"/>
<dbReference type="PIRSF" id="PIRSF006181">
    <property type="entry name" value="EbsC_YbaK"/>
    <property type="match status" value="1"/>
</dbReference>
<dbReference type="RefSeq" id="WP_104058728.1">
    <property type="nucleotide sequence ID" value="NZ_PREZ01000005.1"/>
</dbReference>
<dbReference type="InterPro" id="IPR007214">
    <property type="entry name" value="YbaK/aa-tRNA-synth-assoc-dom"/>
</dbReference>
<keyword evidence="3 4" id="KW-0456">Lyase</keyword>
<sequence length="159" mass="17443">MAKKGKTNAMRQLDANKIQYKIHEYDFADGLIDGISAARKISRSSNEVYKTLVTQSQSKNYYVFLVPVDRELHLKKAAAAAGEKKVEMIPVKDLQTITGYIKGGCSPIGMKKKFPTYIAKEAKELSTLIVSAGQIGKQIELETADLLSVTNASAADLME</sequence>
<evidence type="ECO:0000259" key="5">
    <source>
        <dbReference type="Pfam" id="PF04073"/>
    </source>
</evidence>
<keyword evidence="7" id="KW-1185">Reference proteome</keyword>
<organism evidence="6 7">
    <name type="scientific">Jeotgalibacillus proteolyticus</name>
    <dbReference type="NCBI Taxonomy" id="2082395"/>
    <lineage>
        <taxon>Bacteria</taxon>
        <taxon>Bacillati</taxon>
        <taxon>Bacillota</taxon>
        <taxon>Bacilli</taxon>
        <taxon>Bacillales</taxon>
        <taxon>Caryophanaceae</taxon>
        <taxon>Jeotgalibacillus</taxon>
    </lineage>
</organism>
<dbReference type="InterPro" id="IPR004369">
    <property type="entry name" value="Prolyl-tRNA_editing_YbaK/EbsC"/>
</dbReference>
<name>A0A2S5G9Y9_9BACL</name>
<keyword evidence="2 4" id="KW-0648">Protein biosynthesis</keyword>
<evidence type="ECO:0000313" key="7">
    <source>
        <dbReference type="Proteomes" id="UP000239047"/>
    </source>
</evidence>
<dbReference type="Proteomes" id="UP000239047">
    <property type="component" value="Unassembled WGS sequence"/>
</dbReference>
<proteinExistence type="inferred from homology"/>
<dbReference type="CDD" id="cd00002">
    <property type="entry name" value="YbaK_deacylase"/>
    <property type="match status" value="1"/>
</dbReference>
<feature type="domain" description="YbaK/aminoacyl-tRNA synthetase-associated" evidence="5">
    <location>
        <begin position="37"/>
        <end position="147"/>
    </location>
</feature>
<dbReference type="PANTHER" id="PTHR30411:SF0">
    <property type="entry name" value="CYS-TRNA(PRO)_CYS-TRNA(CYS) DEACYLASE YBAK"/>
    <property type="match status" value="1"/>
</dbReference>
<gene>
    <name evidence="6" type="primary">ybaK</name>
    <name evidence="6" type="ORF">C4B60_14440</name>
</gene>
<accession>A0A2S5G9Y9</accession>
<evidence type="ECO:0000256" key="1">
    <source>
        <dbReference type="ARBA" id="ARBA00009798"/>
    </source>
</evidence>
<dbReference type="PANTHER" id="PTHR30411">
    <property type="entry name" value="CYTOPLASMIC PROTEIN"/>
    <property type="match status" value="1"/>
</dbReference>
<evidence type="ECO:0000313" key="6">
    <source>
        <dbReference type="EMBL" id="PPA69735.1"/>
    </source>
</evidence>
<dbReference type="InterPro" id="IPR036754">
    <property type="entry name" value="YbaK/aa-tRNA-synt-asso_dom_sf"/>
</dbReference>
<reference evidence="6 7" key="1">
    <citation type="submission" date="2018-02" db="EMBL/GenBank/DDBJ databases">
        <title>Jeotgalibacillus proteolyticum sp. nov. a protease producing bacterium isolated from ocean sediments of Laizhou Bay.</title>
        <authorList>
            <person name="Li Y."/>
        </authorList>
    </citation>
    <scope>NUCLEOTIDE SEQUENCE [LARGE SCALE GENOMIC DNA]</scope>
    <source>
        <strain evidence="6 7">22-7</strain>
    </source>
</reference>
<dbReference type="Pfam" id="PF04073">
    <property type="entry name" value="tRNA_edit"/>
    <property type="match status" value="1"/>
</dbReference>
<evidence type="ECO:0000256" key="2">
    <source>
        <dbReference type="ARBA" id="ARBA00022917"/>
    </source>
</evidence>
<dbReference type="Gene3D" id="3.90.960.10">
    <property type="entry name" value="YbaK/aminoacyl-tRNA synthetase-associated domain"/>
    <property type="match status" value="1"/>
</dbReference>
<evidence type="ECO:0000256" key="4">
    <source>
        <dbReference type="PIRNR" id="PIRNR006181"/>
    </source>
</evidence>
<dbReference type="NCBIfam" id="TIGR00011">
    <property type="entry name" value="YbaK_EbsC"/>
    <property type="match status" value="1"/>
</dbReference>
<comment type="caution">
    <text evidence="6">The sequence shown here is derived from an EMBL/GenBank/DDBJ whole genome shotgun (WGS) entry which is preliminary data.</text>
</comment>
<dbReference type="GO" id="GO:0006412">
    <property type="term" value="P:translation"/>
    <property type="evidence" value="ECO:0007669"/>
    <property type="project" value="UniProtKB-KW"/>
</dbReference>
<dbReference type="AlphaFoldDB" id="A0A2S5G9Y9"/>
<dbReference type="EMBL" id="PREZ01000005">
    <property type="protein sequence ID" value="PPA69735.1"/>
    <property type="molecule type" value="Genomic_DNA"/>
</dbReference>
<protein>
    <recommendedName>
        <fullName evidence="4">Cys-tRNA(Pro)/Cys-tRNA(Cys) deacylase</fullName>
        <ecNumber evidence="4">4.2.-.-</ecNumber>
    </recommendedName>
</protein>
<dbReference type="SUPFAM" id="SSF55826">
    <property type="entry name" value="YbaK/ProRS associated domain"/>
    <property type="match status" value="1"/>
</dbReference>
<dbReference type="OrthoDB" id="9809296at2"/>